<dbReference type="OrthoDB" id="5296173at2"/>
<dbReference type="GO" id="GO:0043107">
    <property type="term" value="P:type IV pilus-dependent motility"/>
    <property type="evidence" value="ECO:0007669"/>
    <property type="project" value="TreeGrafter"/>
</dbReference>
<reference evidence="2 3" key="1">
    <citation type="journal article" date="2012" name="Int. J. Syst. Evol. Microbiol.">
        <title>Vibrio caribbeanicus sp. nov., isolated from the marine sponge Scleritoderma cyanea.</title>
        <authorList>
            <person name="Hoffmann M."/>
            <person name="Monday S.R."/>
            <person name="Allard M.W."/>
            <person name="Strain E.A."/>
            <person name="Whittaker P."/>
            <person name="Naum M."/>
            <person name="McCarthy P.J."/>
            <person name="Lopez J.V."/>
            <person name="Fischer M."/>
            <person name="Brown E.W."/>
        </authorList>
    </citation>
    <scope>NUCLEOTIDE SEQUENCE [LARGE SCALE GENOMIC DNA]</scope>
    <source>
        <strain evidence="2 3">ATCC 700023</strain>
    </source>
</reference>
<dbReference type="AlphaFoldDB" id="F9S8J4"/>
<evidence type="ECO:0000313" key="2">
    <source>
        <dbReference type="EMBL" id="EGU29670.1"/>
    </source>
</evidence>
<organism evidence="2 3">
    <name type="scientific">Vibrio ichthyoenteri ATCC 700023</name>
    <dbReference type="NCBI Taxonomy" id="870968"/>
    <lineage>
        <taxon>Bacteria</taxon>
        <taxon>Pseudomonadati</taxon>
        <taxon>Pseudomonadota</taxon>
        <taxon>Gammaproteobacteria</taxon>
        <taxon>Vibrionales</taxon>
        <taxon>Vibrionaceae</taxon>
        <taxon>Vibrio</taxon>
    </lineage>
</organism>
<dbReference type="Proteomes" id="UP000004605">
    <property type="component" value="Unassembled WGS sequence"/>
</dbReference>
<dbReference type="InterPro" id="IPR007813">
    <property type="entry name" value="PilN"/>
</dbReference>
<dbReference type="PANTHER" id="PTHR40278:SF2">
    <property type="entry name" value="TYPE IV PILUS INNER MEMBRANE COMPONENT PILN"/>
    <property type="match status" value="1"/>
</dbReference>
<evidence type="ECO:0000256" key="1">
    <source>
        <dbReference type="SAM" id="Coils"/>
    </source>
</evidence>
<dbReference type="EMBL" id="AFWF01000319">
    <property type="protein sequence ID" value="EGU29670.1"/>
    <property type="molecule type" value="Genomic_DNA"/>
</dbReference>
<dbReference type="InterPro" id="IPR052534">
    <property type="entry name" value="Extracell_DNA_Util/SecSys_Comp"/>
</dbReference>
<dbReference type="PANTHER" id="PTHR40278">
    <property type="entry name" value="DNA UTILIZATION PROTEIN HOFN"/>
    <property type="match status" value="1"/>
</dbReference>
<dbReference type="GO" id="GO:0043683">
    <property type="term" value="P:type IV pilus assembly"/>
    <property type="evidence" value="ECO:0007669"/>
    <property type="project" value="TreeGrafter"/>
</dbReference>
<keyword evidence="3" id="KW-1185">Reference proteome</keyword>
<name>F9S8J4_9VIBR</name>
<evidence type="ECO:0000313" key="3">
    <source>
        <dbReference type="Proteomes" id="UP000004605"/>
    </source>
</evidence>
<protein>
    <submittedName>
        <fullName evidence="2">Putative fimbrial assembly protein PilN</fullName>
    </submittedName>
</protein>
<keyword evidence="1" id="KW-0175">Coiled coil</keyword>
<dbReference type="Pfam" id="PF05137">
    <property type="entry name" value="PilN"/>
    <property type="match status" value="1"/>
</dbReference>
<feature type="coiled-coil region" evidence="1">
    <location>
        <begin position="65"/>
        <end position="95"/>
    </location>
</feature>
<proteinExistence type="predicted"/>
<gene>
    <name evidence="2" type="ORF">VII00023_04592</name>
</gene>
<sequence length="193" mass="22415">MLNRINLLPWREAQRRYHRWRLIALLVACAIFTGMIQSSLGLLIENQQLEQQARVDYLHTHSEQLDAQLSLRQRIEEQNQSLRTRLAEIEQLQLERSKATQLMNRLPIWIPQGVYLDVVTMNRGHVALQGIGVTTSRLATMLDKLEHASELSQVEMHSIEHDKPRFGQTFHRFNLSFYFHPNAVLTTAGGHND</sequence>
<comment type="caution">
    <text evidence="2">The sequence shown here is derived from an EMBL/GenBank/DDBJ whole genome shotgun (WGS) entry which is preliminary data.</text>
</comment>
<dbReference type="RefSeq" id="WP_006714788.1">
    <property type="nucleotide sequence ID" value="NZ_AFWF01000319.1"/>
</dbReference>
<accession>F9S8J4</accession>